<gene>
    <name evidence="1" type="ORF">Moror_7699</name>
</gene>
<evidence type="ECO:0000313" key="1">
    <source>
        <dbReference type="EMBL" id="ESK90245.1"/>
    </source>
</evidence>
<organism evidence="1 2">
    <name type="scientific">Moniliophthora roreri (strain MCA 2997)</name>
    <name type="common">Cocoa frosty pod rot fungus</name>
    <name type="synonym">Crinipellis roreri</name>
    <dbReference type="NCBI Taxonomy" id="1381753"/>
    <lineage>
        <taxon>Eukaryota</taxon>
        <taxon>Fungi</taxon>
        <taxon>Dikarya</taxon>
        <taxon>Basidiomycota</taxon>
        <taxon>Agaricomycotina</taxon>
        <taxon>Agaricomycetes</taxon>
        <taxon>Agaricomycetidae</taxon>
        <taxon>Agaricales</taxon>
        <taxon>Marasmiineae</taxon>
        <taxon>Marasmiaceae</taxon>
        <taxon>Moniliophthora</taxon>
    </lineage>
</organism>
<dbReference type="HOGENOM" id="CLU_025147_0_0_1"/>
<protein>
    <submittedName>
        <fullName evidence="1">Uncharacterized protein</fullName>
    </submittedName>
</protein>
<dbReference type="EMBL" id="AWSO01000462">
    <property type="protein sequence ID" value="ESK90245.1"/>
    <property type="molecule type" value="Genomic_DNA"/>
</dbReference>
<evidence type="ECO:0000313" key="2">
    <source>
        <dbReference type="Proteomes" id="UP000017559"/>
    </source>
</evidence>
<dbReference type="Proteomes" id="UP000017559">
    <property type="component" value="Unassembled WGS sequence"/>
</dbReference>
<dbReference type="OrthoDB" id="2983964at2759"/>
<sequence length="552" mass="63662">MAFIQGSSNFSISGGQLINIQGLQYVATIHDNRVVVHKNGKKNTIWDEVRFTIQASQCLSNCVVEYERIRTCDVRLTRVVANDTRWDVDRIFSIARIRGEDKEEFLHVGYSGPGAFKAFKRDFAEFCAIRHPNSAQLFGYNDRRDIPALIFYDALIPLHRVFSGNFVLLLYIEFQLSVTKLVKDGRNIRSSELWIEPRSGKLRRGPHVQSDNIWGLLGLSNAPSTPPVPLSIQAYSDTSTIIDYLVRILSTDTILEHFSDRHLRKLGRCTAVEAWPCLAGSLWKKNRRDVIARWMGLAETTQYVCVRCSSSAMDEHKVVMEDGSVQLKFTNRTDFKDYWWLRYDLLHGNRPLDIWKPWLAQAHSVFSQLEIHEEEWEECSITHSFYLGFHRTERNTCQQVITDTPVYLFIRSIPCPSDNEAIWRSWAKSAKYFWSFDPFGREEMLDSTRASLGLPSYVTDVGLCYYSWDLDIYKGIERIHFFKAFDPRTTVLAHSLGYPLWQIVGRGGRFQDLEDSTNKPTIFESYDNDASEGSESDEEIVVYSRSNRAAVV</sequence>
<keyword evidence="2" id="KW-1185">Reference proteome</keyword>
<dbReference type="KEGG" id="mrr:Moror_7699"/>
<reference evidence="1 2" key="1">
    <citation type="journal article" date="2014" name="BMC Genomics">
        <title>Genome and secretome analysis of the hemibiotrophic fungal pathogen, Moniliophthora roreri, which causes frosty pod rot disease of cacao: mechanisms of the biotrophic and necrotrophic phases.</title>
        <authorList>
            <person name="Meinhardt L.W."/>
            <person name="Costa G.G.L."/>
            <person name="Thomazella D.P.T."/>
            <person name="Teixeira P.J.P.L."/>
            <person name="Carazzolle M.F."/>
            <person name="Schuster S.C."/>
            <person name="Carlson J.E."/>
            <person name="Guiltinan M.J."/>
            <person name="Mieczkowski P."/>
            <person name="Farmer A."/>
            <person name="Ramaraj T."/>
            <person name="Crozier J."/>
            <person name="Davis R.E."/>
            <person name="Shao J."/>
            <person name="Melnick R.L."/>
            <person name="Pereira G.A.G."/>
            <person name="Bailey B.A."/>
        </authorList>
    </citation>
    <scope>NUCLEOTIDE SEQUENCE [LARGE SCALE GENOMIC DNA]</scope>
    <source>
        <strain evidence="1 2">MCA 2997</strain>
    </source>
</reference>
<proteinExistence type="predicted"/>
<dbReference type="AlphaFoldDB" id="V2XCP1"/>
<comment type="caution">
    <text evidence="1">The sequence shown here is derived from an EMBL/GenBank/DDBJ whole genome shotgun (WGS) entry which is preliminary data.</text>
</comment>
<accession>V2XCP1</accession>
<name>V2XCP1_MONRO</name>